<evidence type="ECO:0000259" key="5">
    <source>
        <dbReference type="Pfam" id="PF24763"/>
    </source>
</evidence>
<reference evidence="6" key="1">
    <citation type="submission" date="2019-09" db="EMBL/GenBank/DDBJ databases">
        <title>Draft genome information of white flower Hibiscus syriacus.</title>
        <authorList>
            <person name="Kim Y.-M."/>
        </authorList>
    </citation>
    <scope>NUCLEOTIDE SEQUENCE [LARGE SCALE GENOMIC DNA]</scope>
    <source>
        <strain evidence="6">YM2019G1</strain>
    </source>
</reference>
<dbReference type="InterPro" id="IPR056309">
    <property type="entry name" value="CGL160/ATPI_dom"/>
</dbReference>
<evidence type="ECO:0000313" key="7">
    <source>
        <dbReference type="Proteomes" id="UP000436088"/>
    </source>
</evidence>
<accession>A0A6A3AZ43</accession>
<comment type="subcellular location">
    <subcellularLocation>
        <location evidence="1">Membrane</location>
        <topology evidence="1">Multi-pass membrane protein</topology>
    </subcellularLocation>
</comment>
<comment type="caution">
    <text evidence="6">The sequence shown here is derived from an EMBL/GenBank/DDBJ whole genome shotgun (WGS) entry which is preliminary data.</text>
</comment>
<dbReference type="EMBL" id="VEPZ02000934">
    <property type="protein sequence ID" value="KAE8709960.1"/>
    <property type="molecule type" value="Genomic_DNA"/>
</dbReference>
<keyword evidence="3" id="KW-1133">Transmembrane helix</keyword>
<sequence>MDVLVCVGCRILVPESGYMRLELISMLVGFFTYKIATFFQAIDDAVTVVGEKLSFVHIDCTIWISHLSAWEHIQTQRSSSLPLSLTVVKEIWNYPPRNVRNVCRKICNTLALECDEPECNFIVHWKCLGKQEK</sequence>
<dbReference type="GO" id="GO:0016020">
    <property type="term" value="C:membrane"/>
    <property type="evidence" value="ECO:0007669"/>
    <property type="project" value="UniProtKB-SubCell"/>
</dbReference>
<dbReference type="AlphaFoldDB" id="A0A6A3AZ43"/>
<keyword evidence="2" id="KW-0812">Transmembrane</keyword>
<name>A0A6A3AZ43_HIBSY</name>
<proteinExistence type="predicted"/>
<evidence type="ECO:0000256" key="1">
    <source>
        <dbReference type="ARBA" id="ARBA00004141"/>
    </source>
</evidence>
<keyword evidence="7" id="KW-1185">Reference proteome</keyword>
<evidence type="ECO:0000313" key="6">
    <source>
        <dbReference type="EMBL" id="KAE8709960.1"/>
    </source>
</evidence>
<keyword evidence="4" id="KW-0472">Membrane</keyword>
<dbReference type="Pfam" id="PF24763">
    <property type="entry name" value="CGL160_C"/>
    <property type="match status" value="1"/>
</dbReference>
<evidence type="ECO:0000256" key="4">
    <source>
        <dbReference type="ARBA" id="ARBA00023136"/>
    </source>
</evidence>
<evidence type="ECO:0000256" key="3">
    <source>
        <dbReference type="ARBA" id="ARBA00022989"/>
    </source>
</evidence>
<dbReference type="Proteomes" id="UP000436088">
    <property type="component" value="Unassembled WGS sequence"/>
</dbReference>
<protein>
    <recommendedName>
        <fullName evidence="5">CGL160/ATPI domain-containing protein</fullName>
    </recommendedName>
</protein>
<organism evidence="6 7">
    <name type="scientific">Hibiscus syriacus</name>
    <name type="common">Rose of Sharon</name>
    <dbReference type="NCBI Taxonomy" id="106335"/>
    <lineage>
        <taxon>Eukaryota</taxon>
        <taxon>Viridiplantae</taxon>
        <taxon>Streptophyta</taxon>
        <taxon>Embryophyta</taxon>
        <taxon>Tracheophyta</taxon>
        <taxon>Spermatophyta</taxon>
        <taxon>Magnoliopsida</taxon>
        <taxon>eudicotyledons</taxon>
        <taxon>Gunneridae</taxon>
        <taxon>Pentapetalae</taxon>
        <taxon>rosids</taxon>
        <taxon>malvids</taxon>
        <taxon>Malvales</taxon>
        <taxon>Malvaceae</taxon>
        <taxon>Malvoideae</taxon>
        <taxon>Hibiscus</taxon>
    </lineage>
</organism>
<evidence type="ECO:0000256" key="2">
    <source>
        <dbReference type="ARBA" id="ARBA00022692"/>
    </source>
</evidence>
<gene>
    <name evidence="6" type="ORF">F3Y22_tig00110328pilonHSYRG00981</name>
</gene>
<feature type="domain" description="CGL160/ATPI" evidence="5">
    <location>
        <begin position="10"/>
        <end position="42"/>
    </location>
</feature>